<feature type="chain" id="PRO_5038059990" description="Peptidase C-terminal archaeal/bacterial domain-containing protein" evidence="1">
    <location>
        <begin position="20"/>
        <end position="347"/>
    </location>
</feature>
<gene>
    <name evidence="2" type="ORF">FJY75_06530</name>
</gene>
<evidence type="ECO:0008006" key="4">
    <source>
        <dbReference type="Google" id="ProtNLM"/>
    </source>
</evidence>
<evidence type="ECO:0000256" key="1">
    <source>
        <dbReference type="SAM" id="SignalP"/>
    </source>
</evidence>
<accession>A0A938BNR2</accession>
<evidence type="ECO:0000313" key="3">
    <source>
        <dbReference type="Proteomes" id="UP000748308"/>
    </source>
</evidence>
<name>A0A938BNR2_UNCEI</name>
<evidence type="ECO:0000313" key="2">
    <source>
        <dbReference type="EMBL" id="MBM3317493.1"/>
    </source>
</evidence>
<dbReference type="Gene3D" id="2.60.120.380">
    <property type="match status" value="1"/>
</dbReference>
<dbReference type="PROSITE" id="PS51257">
    <property type="entry name" value="PROKAR_LIPOPROTEIN"/>
    <property type="match status" value="1"/>
</dbReference>
<comment type="caution">
    <text evidence="2">The sequence shown here is derived from an EMBL/GenBank/DDBJ whole genome shotgun (WGS) entry which is preliminary data.</text>
</comment>
<keyword evidence="1" id="KW-0732">Signal</keyword>
<organism evidence="2 3">
    <name type="scientific">Eiseniibacteriota bacterium</name>
    <dbReference type="NCBI Taxonomy" id="2212470"/>
    <lineage>
        <taxon>Bacteria</taxon>
        <taxon>Candidatus Eiseniibacteriota</taxon>
    </lineage>
</organism>
<sequence length="347" mass="37302">MKRLFLAGALLGVVACAHAAIPTIDPVFRPEPKPLGPAYEDPVERASGDTIEDPLVIGSLPFTDSGTTCGFSHDYDAVCPYADATAPDVVYRYDCAAGETVTIDLCASSYDTKVYVFEDGPDRLIACNDDWCAYQSLLTQVPLAAGCTYYIVVDGFGASCGEYVLEVSRYTECTVECPPGALPEGEIDCYDGYKDIYNSGCACLPDGCFQLLEPSCDPIVLCGTTGVYQTGPMLYRDTDWFEIRLSAPARVCLAGDAEIPMHFVIIDGRDGCQGLSFAVFAEVGPCAQVSDICHDCEPGTWWLWAGPVAWDLGFACGSRYRLEVGGYAGGPSPAQRTTWGAIKSLMR</sequence>
<dbReference type="Proteomes" id="UP000748308">
    <property type="component" value="Unassembled WGS sequence"/>
</dbReference>
<protein>
    <recommendedName>
        <fullName evidence="4">Peptidase C-terminal archaeal/bacterial domain-containing protein</fullName>
    </recommendedName>
</protein>
<dbReference type="AlphaFoldDB" id="A0A938BNR2"/>
<dbReference type="EMBL" id="VGIY01000133">
    <property type="protein sequence ID" value="MBM3317493.1"/>
    <property type="molecule type" value="Genomic_DNA"/>
</dbReference>
<feature type="signal peptide" evidence="1">
    <location>
        <begin position="1"/>
        <end position="19"/>
    </location>
</feature>
<proteinExistence type="predicted"/>
<reference evidence="2" key="1">
    <citation type="submission" date="2019-03" db="EMBL/GenBank/DDBJ databases">
        <title>Lake Tanganyika Metagenome-Assembled Genomes (MAGs).</title>
        <authorList>
            <person name="Tran P."/>
        </authorList>
    </citation>
    <scope>NUCLEOTIDE SEQUENCE</scope>
    <source>
        <strain evidence="2">M_DeepCast_400m_m2_100</strain>
    </source>
</reference>